<sequence>MGRSSFAHVRVSRAERAVILDLPRSRCAIPPQEAPWENLALGGIWHKQRGVWESKLNHLAASPERTKDELIPALLYQHRRLPVTVPWQLASEASQSEQPPRKRTV</sequence>
<proteinExistence type="predicted"/>
<accession>A0A5J4KBA0</accession>
<keyword evidence="2" id="KW-1185">Reference proteome</keyword>
<dbReference type="Proteomes" id="UP000334820">
    <property type="component" value="Unassembled WGS sequence"/>
</dbReference>
<gene>
    <name evidence="1" type="ORF">KTAU_25870</name>
</gene>
<reference evidence="1 2" key="1">
    <citation type="journal article" date="2019" name="Int. J. Syst. Evol. Microbiol.">
        <title>Thermogemmatispora aurantia sp. nov. and Thermogemmatispora argillosa sp. nov., within the class Ktedonobacteria, and emended description of the genus Thermogemmatispora.</title>
        <authorList>
            <person name="Zheng Y."/>
            <person name="Wang C.M."/>
            <person name="Sakai Y."/>
            <person name="Abe K."/>
            <person name="Yokota A."/>
            <person name="Yabe S."/>
        </authorList>
    </citation>
    <scope>NUCLEOTIDE SEQUENCE [LARGE SCALE GENOMIC DNA]</scope>
    <source>
        <strain evidence="1 2">A1-2</strain>
    </source>
</reference>
<evidence type="ECO:0000313" key="1">
    <source>
        <dbReference type="EMBL" id="GER83950.1"/>
    </source>
</evidence>
<protein>
    <submittedName>
        <fullName evidence="1">Uncharacterized protein</fullName>
    </submittedName>
</protein>
<evidence type="ECO:0000313" key="2">
    <source>
        <dbReference type="Proteomes" id="UP000334820"/>
    </source>
</evidence>
<name>A0A5J4KBA0_9CHLR</name>
<dbReference type="AlphaFoldDB" id="A0A5J4KBA0"/>
<comment type="caution">
    <text evidence="1">The sequence shown here is derived from an EMBL/GenBank/DDBJ whole genome shotgun (WGS) entry which is preliminary data.</text>
</comment>
<dbReference type="EMBL" id="BKZV01000003">
    <property type="protein sequence ID" value="GER83950.1"/>
    <property type="molecule type" value="Genomic_DNA"/>
</dbReference>
<organism evidence="1 2">
    <name type="scientific">Thermogemmatispora aurantia</name>
    <dbReference type="NCBI Taxonomy" id="2045279"/>
    <lineage>
        <taxon>Bacteria</taxon>
        <taxon>Bacillati</taxon>
        <taxon>Chloroflexota</taxon>
        <taxon>Ktedonobacteria</taxon>
        <taxon>Thermogemmatisporales</taxon>
        <taxon>Thermogemmatisporaceae</taxon>
        <taxon>Thermogemmatispora</taxon>
    </lineage>
</organism>